<dbReference type="Pfam" id="PF12680">
    <property type="entry name" value="SnoaL_2"/>
    <property type="match status" value="1"/>
</dbReference>
<dbReference type="AlphaFoldDB" id="A0AAP8MI75"/>
<evidence type="ECO:0000313" key="3">
    <source>
        <dbReference type="Proteomes" id="UP000235162"/>
    </source>
</evidence>
<dbReference type="Gene3D" id="3.10.450.50">
    <property type="match status" value="1"/>
</dbReference>
<dbReference type="InterPro" id="IPR032710">
    <property type="entry name" value="NTF2-like_dom_sf"/>
</dbReference>
<keyword evidence="3" id="KW-1185">Reference proteome</keyword>
<dbReference type="InterPro" id="IPR037401">
    <property type="entry name" value="SnoaL-like"/>
</dbReference>
<sequence length="146" mass="15840">MASLEPRENTMAEENHLAVQANMKSIKYASEGNKEGWLALYADDALVQDPVGVSPMDPSGEGHQGKAAIEAFWDNVIGPSNIEITVNKRWLSGPNCVCVAQVARNDLGNGKFSDCDMLAVYVVNDEGLITSMKAHWDFDALIAQLS</sequence>
<evidence type="ECO:0000259" key="1">
    <source>
        <dbReference type="Pfam" id="PF12680"/>
    </source>
</evidence>
<gene>
    <name evidence="2" type="ORF">C0029_05320</name>
</gene>
<evidence type="ECO:0000313" key="2">
    <source>
        <dbReference type="EMBL" id="PLW87982.1"/>
    </source>
</evidence>
<reference evidence="2 3" key="1">
    <citation type="submission" date="2018-01" db="EMBL/GenBank/DDBJ databases">
        <title>The draft genome sequence of Halioglobus japonicus S1-36.</title>
        <authorList>
            <person name="Du Z.-J."/>
            <person name="Shi M.-J."/>
        </authorList>
    </citation>
    <scope>NUCLEOTIDE SEQUENCE [LARGE SCALE GENOMIC DNA]</scope>
    <source>
        <strain evidence="2 3">S1-36</strain>
    </source>
</reference>
<protein>
    <recommendedName>
        <fullName evidence="1">SnoaL-like domain-containing protein</fullName>
    </recommendedName>
</protein>
<name>A0AAP8MI75_9GAMM</name>
<proteinExistence type="predicted"/>
<accession>A0AAP8MI75</accession>
<feature type="domain" description="SnoaL-like" evidence="1">
    <location>
        <begin position="30"/>
        <end position="131"/>
    </location>
</feature>
<dbReference type="SUPFAM" id="SSF54427">
    <property type="entry name" value="NTF2-like"/>
    <property type="match status" value="1"/>
</dbReference>
<dbReference type="EMBL" id="PKUR01000001">
    <property type="protein sequence ID" value="PLW87982.1"/>
    <property type="molecule type" value="Genomic_DNA"/>
</dbReference>
<dbReference type="Proteomes" id="UP000235162">
    <property type="component" value="Unassembled WGS sequence"/>
</dbReference>
<organism evidence="2 3">
    <name type="scientific">Halioglobus japonicus</name>
    <dbReference type="NCBI Taxonomy" id="930805"/>
    <lineage>
        <taxon>Bacteria</taxon>
        <taxon>Pseudomonadati</taxon>
        <taxon>Pseudomonadota</taxon>
        <taxon>Gammaproteobacteria</taxon>
        <taxon>Cellvibrionales</taxon>
        <taxon>Halieaceae</taxon>
        <taxon>Halioglobus</taxon>
    </lineage>
</organism>
<comment type="caution">
    <text evidence="2">The sequence shown here is derived from an EMBL/GenBank/DDBJ whole genome shotgun (WGS) entry which is preliminary data.</text>
</comment>